<reference evidence="1 2" key="1">
    <citation type="submission" date="2020-01" db="EMBL/GenBank/DDBJ databases">
        <title>Identification and distribution of gene clusters putatively required for synthesis of sphingolipid metabolism inhibitors in phylogenetically diverse species of the filamentous fungus Fusarium.</title>
        <authorList>
            <person name="Kim H.-S."/>
            <person name="Busman M."/>
            <person name="Brown D.W."/>
            <person name="Divon H."/>
            <person name="Uhlig S."/>
            <person name="Proctor R.H."/>
        </authorList>
    </citation>
    <scope>NUCLEOTIDE SEQUENCE [LARGE SCALE GENOMIC DNA]</scope>
    <source>
        <strain evidence="1 2">NRRL 20459</strain>
    </source>
</reference>
<dbReference type="AlphaFoldDB" id="A0A8H4K3D9"/>
<proteinExistence type="predicted"/>
<evidence type="ECO:0000313" key="1">
    <source>
        <dbReference type="EMBL" id="KAF4441998.1"/>
    </source>
</evidence>
<dbReference type="EMBL" id="JAADYS010003801">
    <property type="protein sequence ID" value="KAF4441998.1"/>
    <property type="molecule type" value="Genomic_DNA"/>
</dbReference>
<evidence type="ECO:0000313" key="2">
    <source>
        <dbReference type="Proteomes" id="UP000554235"/>
    </source>
</evidence>
<gene>
    <name evidence="1" type="ORF">FALBO_17309</name>
</gene>
<comment type="caution">
    <text evidence="1">The sequence shown here is derived from an EMBL/GenBank/DDBJ whole genome shotgun (WGS) entry which is preliminary data.</text>
</comment>
<dbReference type="OrthoDB" id="5077589at2759"/>
<protein>
    <submittedName>
        <fullName evidence="1">Uncharacterized protein</fullName>
    </submittedName>
</protein>
<sequence length="294" mass="32967">MASSSSSSQMPPPADAPVLSPVIAEPLTPAIIINDKNVAASRPPNTHICHPSQLTMNEKYALQDLLTHYVNMKQKEGMVVVATALYHNFQFLIFHGWTSAVASNPDQALKPRLFTDTSVKVGTLAQDHPLSDAQIKAGLTSQQRGECRCGAPVFIGITLNLDEDYVAYLWRDSKTEFINPRYIRFDPGVTREEARQLAIDNYDQCEQQRIETYNTSKLVNAARRRIVKWAQAGSPIGFPPVDTQDRVDNLTPCVLASDFLINNFEEYKKLVETIQERRSVLRSRIGQFMTASQQ</sequence>
<keyword evidence="2" id="KW-1185">Reference proteome</keyword>
<name>A0A8H4K3D9_9HYPO</name>
<dbReference type="Proteomes" id="UP000554235">
    <property type="component" value="Unassembled WGS sequence"/>
</dbReference>
<accession>A0A8H4K3D9</accession>
<organism evidence="1 2">
    <name type="scientific">Fusarium albosuccineum</name>
    <dbReference type="NCBI Taxonomy" id="1237068"/>
    <lineage>
        <taxon>Eukaryota</taxon>
        <taxon>Fungi</taxon>
        <taxon>Dikarya</taxon>
        <taxon>Ascomycota</taxon>
        <taxon>Pezizomycotina</taxon>
        <taxon>Sordariomycetes</taxon>
        <taxon>Hypocreomycetidae</taxon>
        <taxon>Hypocreales</taxon>
        <taxon>Nectriaceae</taxon>
        <taxon>Fusarium</taxon>
        <taxon>Fusarium decemcellulare species complex</taxon>
    </lineage>
</organism>